<dbReference type="Proteomes" id="UP000184356">
    <property type="component" value="Unassembled WGS sequence"/>
</dbReference>
<evidence type="ECO:0000256" key="1">
    <source>
        <dbReference type="ARBA" id="ARBA00004123"/>
    </source>
</evidence>
<sequence length="532" mass="59383">MTEELSADRGGSASLQSRAGMEHPRRMNSFLNNATHLTGYHIFSDEGQKWIESQVGEIVDFNKLFALESQLLKPLDFFMEPVASPSPLPAFPARATIWQYILVYSSSFQSLVFPVVSRPILEKTLDLAYSPVPSSGSASAKSCIYAFLAVVSLFGFEDRTHDAMDYRSYALAAQTFMTPVMQEITIDGLQSLIMLVQLQYFSGDLQAAAVTLSVATRLLYALDAHTQPPASKFLVYDKKDIRSHLRDLFWLCYSLDKDLCIRTGQPPCMNDTHCDLSLPVDYVRSQEANLQLGTPHINDNTIPLYPWDLRLSMLKSRVYQDLYSAVSLNQSASQLLSSIRALDETLEQWRLSLPLEFRPTLYFSAETPVSANVNTQAVMLRLAYYHCVTSIHQGSTRYRNAASDPDVGRPRLSGITSSINLSITACRSTLFYLHRVLPAVKGECFWIILFYAITAVLTLFCSTIADPHGPDTVGNVELLQSVPGLIHRIPVRQLALGELTHLQYLDGLTTELAAICMRAISKAQQETRIPNS</sequence>
<dbReference type="EMBL" id="KV878597">
    <property type="protein sequence ID" value="OJJ53392.1"/>
    <property type="molecule type" value="Genomic_DNA"/>
</dbReference>
<organism evidence="8 9">
    <name type="scientific">Aspergillus sydowii CBS 593.65</name>
    <dbReference type="NCBI Taxonomy" id="1036612"/>
    <lineage>
        <taxon>Eukaryota</taxon>
        <taxon>Fungi</taxon>
        <taxon>Dikarya</taxon>
        <taxon>Ascomycota</taxon>
        <taxon>Pezizomycotina</taxon>
        <taxon>Eurotiomycetes</taxon>
        <taxon>Eurotiomycetidae</taxon>
        <taxon>Eurotiales</taxon>
        <taxon>Aspergillaceae</taxon>
        <taxon>Aspergillus</taxon>
        <taxon>Aspergillus subgen. Nidulantes</taxon>
    </lineage>
</organism>
<dbReference type="STRING" id="1036612.A0A1L9T1R5"/>
<proteinExistence type="predicted"/>
<feature type="region of interest" description="Disordered" evidence="6">
    <location>
        <begin position="1"/>
        <end position="22"/>
    </location>
</feature>
<dbReference type="VEuPathDB" id="FungiDB:ASPSYDRAFT_162464"/>
<evidence type="ECO:0000313" key="9">
    <source>
        <dbReference type="Proteomes" id="UP000184356"/>
    </source>
</evidence>
<dbReference type="AlphaFoldDB" id="A0A1L9T1R5"/>
<keyword evidence="3" id="KW-0238">DNA-binding</keyword>
<name>A0A1L9T1R5_9EURO</name>
<dbReference type="CDD" id="cd12148">
    <property type="entry name" value="fungal_TF_MHR"/>
    <property type="match status" value="1"/>
</dbReference>
<dbReference type="Pfam" id="PF04082">
    <property type="entry name" value="Fungal_trans"/>
    <property type="match status" value="1"/>
</dbReference>
<keyword evidence="2" id="KW-0805">Transcription regulation</keyword>
<dbReference type="SMART" id="SM00906">
    <property type="entry name" value="Fungal_trans"/>
    <property type="match status" value="1"/>
</dbReference>
<dbReference type="OrthoDB" id="4116913at2759"/>
<keyword evidence="4" id="KW-0804">Transcription</keyword>
<feature type="domain" description="Xylanolytic transcriptional activator regulatory" evidence="7">
    <location>
        <begin position="208"/>
        <end position="285"/>
    </location>
</feature>
<keyword evidence="9" id="KW-1185">Reference proteome</keyword>
<dbReference type="GO" id="GO:0008270">
    <property type="term" value="F:zinc ion binding"/>
    <property type="evidence" value="ECO:0007669"/>
    <property type="project" value="InterPro"/>
</dbReference>
<reference evidence="9" key="1">
    <citation type="journal article" date="2017" name="Genome Biol.">
        <title>Comparative genomics reveals high biological diversity and specific adaptations in the industrially and medically important fungal genus Aspergillus.</title>
        <authorList>
            <person name="de Vries R.P."/>
            <person name="Riley R."/>
            <person name="Wiebenga A."/>
            <person name="Aguilar-Osorio G."/>
            <person name="Amillis S."/>
            <person name="Uchima C.A."/>
            <person name="Anderluh G."/>
            <person name="Asadollahi M."/>
            <person name="Askin M."/>
            <person name="Barry K."/>
            <person name="Battaglia E."/>
            <person name="Bayram O."/>
            <person name="Benocci T."/>
            <person name="Braus-Stromeyer S.A."/>
            <person name="Caldana C."/>
            <person name="Canovas D."/>
            <person name="Cerqueira G.C."/>
            <person name="Chen F."/>
            <person name="Chen W."/>
            <person name="Choi C."/>
            <person name="Clum A."/>
            <person name="Dos Santos R.A."/>
            <person name="Damasio A.R."/>
            <person name="Diallinas G."/>
            <person name="Emri T."/>
            <person name="Fekete E."/>
            <person name="Flipphi M."/>
            <person name="Freyberg S."/>
            <person name="Gallo A."/>
            <person name="Gournas C."/>
            <person name="Habgood R."/>
            <person name="Hainaut M."/>
            <person name="Harispe M.L."/>
            <person name="Henrissat B."/>
            <person name="Hilden K.S."/>
            <person name="Hope R."/>
            <person name="Hossain A."/>
            <person name="Karabika E."/>
            <person name="Karaffa L."/>
            <person name="Karanyi Z."/>
            <person name="Krasevec N."/>
            <person name="Kuo A."/>
            <person name="Kusch H."/>
            <person name="LaButti K."/>
            <person name="Lagendijk E.L."/>
            <person name="Lapidus A."/>
            <person name="Levasseur A."/>
            <person name="Lindquist E."/>
            <person name="Lipzen A."/>
            <person name="Logrieco A.F."/>
            <person name="MacCabe A."/>
            <person name="Maekelae M.R."/>
            <person name="Malavazi I."/>
            <person name="Melin P."/>
            <person name="Meyer V."/>
            <person name="Mielnichuk N."/>
            <person name="Miskei M."/>
            <person name="Molnar A.P."/>
            <person name="Mule G."/>
            <person name="Ngan C.Y."/>
            <person name="Orejas M."/>
            <person name="Orosz E."/>
            <person name="Ouedraogo J.P."/>
            <person name="Overkamp K.M."/>
            <person name="Park H.-S."/>
            <person name="Perrone G."/>
            <person name="Piumi F."/>
            <person name="Punt P.J."/>
            <person name="Ram A.F."/>
            <person name="Ramon A."/>
            <person name="Rauscher S."/>
            <person name="Record E."/>
            <person name="Riano-Pachon D.M."/>
            <person name="Robert V."/>
            <person name="Roehrig J."/>
            <person name="Ruller R."/>
            <person name="Salamov A."/>
            <person name="Salih N.S."/>
            <person name="Samson R.A."/>
            <person name="Sandor E."/>
            <person name="Sanguinetti M."/>
            <person name="Schuetze T."/>
            <person name="Sepcic K."/>
            <person name="Shelest E."/>
            <person name="Sherlock G."/>
            <person name="Sophianopoulou V."/>
            <person name="Squina F.M."/>
            <person name="Sun H."/>
            <person name="Susca A."/>
            <person name="Todd R.B."/>
            <person name="Tsang A."/>
            <person name="Unkles S.E."/>
            <person name="van de Wiele N."/>
            <person name="van Rossen-Uffink D."/>
            <person name="Oliveira J.V."/>
            <person name="Vesth T.C."/>
            <person name="Visser J."/>
            <person name="Yu J.-H."/>
            <person name="Zhou M."/>
            <person name="Andersen M.R."/>
            <person name="Archer D.B."/>
            <person name="Baker S.E."/>
            <person name="Benoit I."/>
            <person name="Brakhage A.A."/>
            <person name="Braus G.H."/>
            <person name="Fischer R."/>
            <person name="Frisvad J.C."/>
            <person name="Goldman G.H."/>
            <person name="Houbraken J."/>
            <person name="Oakley B."/>
            <person name="Pocsi I."/>
            <person name="Scazzocchio C."/>
            <person name="Seiboth B."/>
            <person name="vanKuyk P.A."/>
            <person name="Wortman J."/>
            <person name="Dyer P.S."/>
            <person name="Grigoriev I.V."/>
        </authorList>
    </citation>
    <scope>NUCLEOTIDE SEQUENCE [LARGE SCALE GENOMIC DNA]</scope>
    <source>
        <strain evidence="9">CBS 593.65</strain>
    </source>
</reference>
<evidence type="ECO:0000256" key="6">
    <source>
        <dbReference type="SAM" id="MobiDB-lite"/>
    </source>
</evidence>
<dbReference type="GO" id="GO:0003677">
    <property type="term" value="F:DNA binding"/>
    <property type="evidence" value="ECO:0007669"/>
    <property type="project" value="UniProtKB-KW"/>
</dbReference>
<dbReference type="GeneID" id="63759157"/>
<evidence type="ECO:0000256" key="3">
    <source>
        <dbReference type="ARBA" id="ARBA00023125"/>
    </source>
</evidence>
<evidence type="ECO:0000259" key="7">
    <source>
        <dbReference type="SMART" id="SM00906"/>
    </source>
</evidence>
<dbReference type="GO" id="GO:0006351">
    <property type="term" value="P:DNA-templated transcription"/>
    <property type="evidence" value="ECO:0007669"/>
    <property type="project" value="InterPro"/>
</dbReference>
<comment type="subcellular location">
    <subcellularLocation>
        <location evidence="1">Nucleus</location>
    </subcellularLocation>
</comment>
<evidence type="ECO:0000256" key="5">
    <source>
        <dbReference type="ARBA" id="ARBA00023242"/>
    </source>
</evidence>
<dbReference type="PANTHER" id="PTHR46910">
    <property type="entry name" value="TRANSCRIPTION FACTOR PDR1"/>
    <property type="match status" value="1"/>
</dbReference>
<dbReference type="InterPro" id="IPR007219">
    <property type="entry name" value="XnlR_reg_dom"/>
</dbReference>
<dbReference type="PANTHER" id="PTHR46910:SF37">
    <property type="entry name" value="ZN(II)2CYS6 TRANSCRIPTION FACTOR (EUROFUNG)"/>
    <property type="match status" value="1"/>
</dbReference>
<dbReference type="GO" id="GO:0005634">
    <property type="term" value="C:nucleus"/>
    <property type="evidence" value="ECO:0007669"/>
    <property type="project" value="UniProtKB-SubCell"/>
</dbReference>
<gene>
    <name evidence="8" type="ORF">ASPSYDRAFT_162464</name>
</gene>
<evidence type="ECO:0000256" key="2">
    <source>
        <dbReference type="ARBA" id="ARBA00023015"/>
    </source>
</evidence>
<dbReference type="GO" id="GO:0003700">
    <property type="term" value="F:DNA-binding transcription factor activity"/>
    <property type="evidence" value="ECO:0007669"/>
    <property type="project" value="InterPro"/>
</dbReference>
<dbReference type="RefSeq" id="XP_040697198.1">
    <property type="nucleotide sequence ID" value="XM_040843084.1"/>
</dbReference>
<keyword evidence="5" id="KW-0539">Nucleus</keyword>
<protein>
    <recommendedName>
        <fullName evidence="7">Xylanolytic transcriptional activator regulatory domain-containing protein</fullName>
    </recommendedName>
</protein>
<dbReference type="InterPro" id="IPR050987">
    <property type="entry name" value="AtrR-like"/>
</dbReference>
<evidence type="ECO:0000256" key="4">
    <source>
        <dbReference type="ARBA" id="ARBA00023163"/>
    </source>
</evidence>
<accession>A0A1L9T1R5</accession>
<evidence type="ECO:0000313" key="8">
    <source>
        <dbReference type="EMBL" id="OJJ53392.1"/>
    </source>
</evidence>